<dbReference type="RefSeq" id="WP_126811842.1">
    <property type="nucleotide sequence ID" value="NZ_NGKC01000001.1"/>
</dbReference>
<evidence type="ECO:0000256" key="2">
    <source>
        <dbReference type="ARBA" id="ARBA00022801"/>
    </source>
</evidence>
<dbReference type="PANTHER" id="PTHR10353">
    <property type="entry name" value="GLYCOSYL HYDROLASE"/>
    <property type="match status" value="1"/>
</dbReference>
<organism evidence="7 8">
    <name type="scientific">Vagococcus acidifermentans</name>
    <dbReference type="NCBI Taxonomy" id="564710"/>
    <lineage>
        <taxon>Bacteria</taxon>
        <taxon>Bacillati</taxon>
        <taxon>Bacillota</taxon>
        <taxon>Bacilli</taxon>
        <taxon>Lactobacillales</taxon>
        <taxon>Enterococcaceae</taxon>
        <taxon>Vagococcus</taxon>
    </lineage>
</organism>
<evidence type="ECO:0000256" key="4">
    <source>
        <dbReference type="PROSITE-ProRule" id="PRU10055"/>
    </source>
</evidence>
<dbReference type="InterPro" id="IPR017853">
    <property type="entry name" value="GH"/>
</dbReference>
<dbReference type="GO" id="GO:0005829">
    <property type="term" value="C:cytosol"/>
    <property type="evidence" value="ECO:0007669"/>
    <property type="project" value="TreeGrafter"/>
</dbReference>
<feature type="active site" description="Nucleophile" evidence="4">
    <location>
        <position position="375"/>
    </location>
</feature>
<dbReference type="InterPro" id="IPR001360">
    <property type="entry name" value="Glyco_hydro_1"/>
</dbReference>
<reference evidence="7 8" key="1">
    <citation type="submission" date="2017-05" db="EMBL/GenBank/DDBJ databases">
        <title>Vagococcus spp. assemblies.</title>
        <authorList>
            <person name="Gulvik C.A."/>
        </authorList>
    </citation>
    <scope>NUCLEOTIDE SEQUENCE [LARGE SCALE GENOMIC DNA]</scope>
    <source>
        <strain evidence="7 8">LMG 24798</strain>
    </source>
</reference>
<sequence length="482" mass="54741">MTFPDNFLWGGATAANQCEGAYLADGKGLSIADAMPGGKDRFKKLFSPDFDWTIDESRNYYPNHFGIDHYNRYEEDIALFAEMGFKCYRFSIAWTRIFPKGTEAEPNERGLAFYEKVIDTCLHYHIEPVVTISHYEMPLYLAKEFGGWQDRQLIDHYTRYARVLLERFGDKVTYWMTFNEINGALHFPALSLGMVPKTGAGNKQLVFQGLHHQFVASSLVVKMARELNPELQIGMMTIYATGYAFDCHPANQVANMEKNQEVNGFCCEVQAGGAYPPYTQRLFDKYGVQPLTMAPEDEQLLKEYPVDYIGLSYYMSTTIDVVDPEAAKVAGNLTGGIKNPYLETSEWGWQTDAAGLRIGLNELYQRFHKPLFVVENGLGAVDVLTEDKTVHDDYRINYLAEHITEMGKAIADGVNLIGYTPWGCIDLVSASTGEMSKRYGFIYVDKDDEGNGTYDRYRKDSFYWYQQVIASNGSDLTMPEKK</sequence>
<protein>
    <submittedName>
        <fullName evidence="7">6-phospho-beta-glucosidase</fullName>
    </submittedName>
</protein>
<dbReference type="OrthoDB" id="1637462at2"/>
<dbReference type="SUPFAM" id="SSF51445">
    <property type="entry name" value="(Trans)glycosidases"/>
    <property type="match status" value="1"/>
</dbReference>
<name>A0A430B344_9ENTE</name>
<dbReference type="FunFam" id="3.20.20.80:FF:000004">
    <property type="entry name" value="Beta-glucosidase 6-phospho-beta-glucosidase"/>
    <property type="match status" value="1"/>
</dbReference>
<dbReference type="PRINTS" id="PR00131">
    <property type="entry name" value="GLHYDRLASE1"/>
</dbReference>
<dbReference type="Pfam" id="PF00232">
    <property type="entry name" value="Glyco_hydro_1"/>
    <property type="match status" value="1"/>
</dbReference>
<keyword evidence="2 6" id="KW-0378">Hydrolase</keyword>
<dbReference type="PANTHER" id="PTHR10353:SF122">
    <property type="entry name" value="6-PHOSPHO-BETA-GLUCOSIDASE ASCB-RELATED"/>
    <property type="match status" value="1"/>
</dbReference>
<dbReference type="GO" id="GO:0008422">
    <property type="term" value="F:beta-glucosidase activity"/>
    <property type="evidence" value="ECO:0007669"/>
    <property type="project" value="TreeGrafter"/>
</dbReference>
<dbReference type="PROSITE" id="PS00653">
    <property type="entry name" value="GLYCOSYL_HYDROL_F1_2"/>
    <property type="match status" value="1"/>
</dbReference>
<accession>A0A430B344</accession>
<evidence type="ECO:0000256" key="1">
    <source>
        <dbReference type="ARBA" id="ARBA00010838"/>
    </source>
</evidence>
<keyword evidence="8" id="KW-1185">Reference proteome</keyword>
<dbReference type="InterPro" id="IPR033132">
    <property type="entry name" value="GH_1_N_CS"/>
</dbReference>
<evidence type="ECO:0000256" key="6">
    <source>
        <dbReference type="RuleBase" id="RU004468"/>
    </source>
</evidence>
<evidence type="ECO:0000256" key="5">
    <source>
        <dbReference type="RuleBase" id="RU003690"/>
    </source>
</evidence>
<dbReference type="PROSITE" id="PS00572">
    <property type="entry name" value="GLYCOSYL_HYDROL_F1_1"/>
    <property type="match status" value="1"/>
</dbReference>
<dbReference type="AlphaFoldDB" id="A0A430B344"/>
<evidence type="ECO:0000313" key="7">
    <source>
        <dbReference type="EMBL" id="RSU14766.1"/>
    </source>
</evidence>
<comment type="caution">
    <text evidence="7">The sequence shown here is derived from an EMBL/GenBank/DDBJ whole genome shotgun (WGS) entry which is preliminary data.</text>
</comment>
<dbReference type="Gene3D" id="3.20.20.80">
    <property type="entry name" value="Glycosidases"/>
    <property type="match status" value="1"/>
</dbReference>
<comment type="similarity">
    <text evidence="1 5">Belongs to the glycosyl hydrolase 1 family.</text>
</comment>
<keyword evidence="3 6" id="KW-0326">Glycosidase</keyword>
<dbReference type="GO" id="GO:0016052">
    <property type="term" value="P:carbohydrate catabolic process"/>
    <property type="evidence" value="ECO:0007669"/>
    <property type="project" value="TreeGrafter"/>
</dbReference>
<evidence type="ECO:0000256" key="3">
    <source>
        <dbReference type="ARBA" id="ARBA00023295"/>
    </source>
</evidence>
<gene>
    <name evidence="7" type="ORF">CBF27_01965</name>
</gene>
<proteinExistence type="inferred from homology"/>
<evidence type="ECO:0000313" key="8">
    <source>
        <dbReference type="Proteomes" id="UP000286773"/>
    </source>
</evidence>
<dbReference type="InterPro" id="IPR018120">
    <property type="entry name" value="Glyco_hydro_1_AS"/>
</dbReference>
<dbReference type="Proteomes" id="UP000286773">
    <property type="component" value="Unassembled WGS sequence"/>
</dbReference>
<dbReference type="EMBL" id="NGKC01000001">
    <property type="protein sequence ID" value="RSU14766.1"/>
    <property type="molecule type" value="Genomic_DNA"/>
</dbReference>